<dbReference type="InterPro" id="IPR001930">
    <property type="entry name" value="Peptidase_M1"/>
</dbReference>
<keyword evidence="7" id="KW-0378">Hydrolase</keyword>
<dbReference type="GO" id="GO:0043171">
    <property type="term" value="P:peptide catabolic process"/>
    <property type="evidence" value="ECO:0007669"/>
    <property type="project" value="TreeGrafter"/>
</dbReference>
<evidence type="ECO:0000256" key="10">
    <source>
        <dbReference type="ARBA" id="ARBA00023288"/>
    </source>
</evidence>
<protein>
    <recommendedName>
        <fullName evidence="11">Peptidase M1 membrane alanine aminopeptidase domain-containing protein</fullName>
    </recommendedName>
</protein>
<keyword evidence="13" id="KW-1185">Reference proteome</keyword>
<keyword evidence="4" id="KW-0472">Membrane</keyword>
<dbReference type="PANTHER" id="PTHR11533:SF294">
    <property type="entry name" value="THYROTROPIN-RELEASING HORMONE-DEGRADING ECTOENZYME"/>
    <property type="match status" value="1"/>
</dbReference>
<dbReference type="GO" id="GO:0070006">
    <property type="term" value="F:metalloaminopeptidase activity"/>
    <property type="evidence" value="ECO:0007669"/>
    <property type="project" value="TreeGrafter"/>
</dbReference>
<keyword evidence="10" id="KW-0449">Lipoprotein</keyword>
<feature type="domain" description="Peptidase M1 membrane alanine aminopeptidase" evidence="11">
    <location>
        <begin position="2"/>
        <end position="64"/>
    </location>
</feature>
<evidence type="ECO:0000313" key="12">
    <source>
        <dbReference type="EMBL" id="KAJ8967088.1"/>
    </source>
</evidence>
<dbReference type="GO" id="GO:0042277">
    <property type="term" value="F:peptide binding"/>
    <property type="evidence" value="ECO:0007669"/>
    <property type="project" value="TreeGrafter"/>
</dbReference>
<dbReference type="GO" id="GO:0008270">
    <property type="term" value="F:zinc ion binding"/>
    <property type="evidence" value="ECO:0007669"/>
    <property type="project" value="InterPro"/>
</dbReference>
<name>A0AAV8ZQM7_9CUCU</name>
<reference evidence="12" key="1">
    <citation type="journal article" date="2023" name="Insect Mol. Biol.">
        <title>Genome sequencing provides insights into the evolution of gene families encoding plant cell wall-degrading enzymes in longhorned beetles.</title>
        <authorList>
            <person name="Shin N.R."/>
            <person name="Okamura Y."/>
            <person name="Kirsch R."/>
            <person name="Pauchet Y."/>
        </authorList>
    </citation>
    <scope>NUCLEOTIDE SEQUENCE</scope>
    <source>
        <strain evidence="12">RBIC_L_NR</strain>
    </source>
</reference>
<dbReference type="GO" id="GO:0098552">
    <property type="term" value="C:side of membrane"/>
    <property type="evidence" value="ECO:0007669"/>
    <property type="project" value="UniProtKB-KW"/>
</dbReference>
<dbReference type="InterPro" id="IPR050344">
    <property type="entry name" value="Peptidase_M1_aminopeptidases"/>
</dbReference>
<evidence type="ECO:0000256" key="5">
    <source>
        <dbReference type="ARBA" id="ARBA00022670"/>
    </source>
</evidence>
<accession>A0AAV8ZQM7</accession>
<dbReference type="PRINTS" id="PR00756">
    <property type="entry name" value="ALADIPTASE"/>
</dbReference>
<evidence type="ECO:0000256" key="6">
    <source>
        <dbReference type="ARBA" id="ARBA00022723"/>
    </source>
</evidence>
<evidence type="ECO:0000256" key="4">
    <source>
        <dbReference type="ARBA" id="ARBA00022622"/>
    </source>
</evidence>
<dbReference type="AlphaFoldDB" id="A0AAV8ZQM7"/>
<dbReference type="SUPFAM" id="SSF55486">
    <property type="entry name" value="Metalloproteases ('zincins'), catalytic domain"/>
    <property type="match status" value="1"/>
</dbReference>
<keyword evidence="5" id="KW-0645">Protease</keyword>
<comment type="subcellular location">
    <subcellularLocation>
        <location evidence="2">Cell membrane</location>
        <topology evidence="2">Lipid-anchor</topology>
        <topology evidence="2">GPI-anchor</topology>
    </subcellularLocation>
</comment>
<keyword evidence="9" id="KW-0482">Metalloprotease</keyword>
<keyword evidence="4" id="KW-0325">Glycoprotein</keyword>
<evidence type="ECO:0000313" key="13">
    <source>
        <dbReference type="Proteomes" id="UP001162156"/>
    </source>
</evidence>
<dbReference type="GO" id="GO:0005737">
    <property type="term" value="C:cytoplasm"/>
    <property type="evidence" value="ECO:0007669"/>
    <property type="project" value="TreeGrafter"/>
</dbReference>
<dbReference type="GO" id="GO:0006508">
    <property type="term" value="P:proteolysis"/>
    <property type="evidence" value="ECO:0007669"/>
    <property type="project" value="UniProtKB-KW"/>
</dbReference>
<dbReference type="Gene3D" id="1.10.390.10">
    <property type="entry name" value="Neutral Protease Domain 2"/>
    <property type="match status" value="1"/>
</dbReference>
<sequence length="67" mass="7733">MSESSLLYDTHSSTNDDKRTIATVLSHEIAHQWFGNLVTPKWWNDLWLKEGFATYLEYLGVNAVSIM</sequence>
<dbReference type="PANTHER" id="PTHR11533">
    <property type="entry name" value="PROTEASE M1 ZINC METALLOPROTEASE"/>
    <property type="match status" value="1"/>
</dbReference>
<dbReference type="InterPro" id="IPR014782">
    <property type="entry name" value="Peptidase_M1_dom"/>
</dbReference>
<gene>
    <name evidence="12" type="ORF">NQ314_003100</name>
</gene>
<proteinExistence type="inferred from homology"/>
<comment type="cofactor">
    <cofactor evidence="1">
        <name>Zn(2+)</name>
        <dbReference type="ChEBI" id="CHEBI:29105"/>
    </cofactor>
</comment>
<organism evidence="12 13">
    <name type="scientific">Rhamnusium bicolor</name>
    <dbReference type="NCBI Taxonomy" id="1586634"/>
    <lineage>
        <taxon>Eukaryota</taxon>
        <taxon>Metazoa</taxon>
        <taxon>Ecdysozoa</taxon>
        <taxon>Arthropoda</taxon>
        <taxon>Hexapoda</taxon>
        <taxon>Insecta</taxon>
        <taxon>Pterygota</taxon>
        <taxon>Neoptera</taxon>
        <taxon>Endopterygota</taxon>
        <taxon>Coleoptera</taxon>
        <taxon>Polyphaga</taxon>
        <taxon>Cucujiformia</taxon>
        <taxon>Chrysomeloidea</taxon>
        <taxon>Cerambycidae</taxon>
        <taxon>Lepturinae</taxon>
        <taxon>Rhagiini</taxon>
        <taxon>Rhamnusium</taxon>
    </lineage>
</organism>
<keyword evidence="4" id="KW-0336">GPI-anchor</keyword>
<comment type="similarity">
    <text evidence="3">Belongs to the peptidase M1 family.</text>
</comment>
<keyword evidence="8" id="KW-0862">Zinc</keyword>
<evidence type="ECO:0000256" key="7">
    <source>
        <dbReference type="ARBA" id="ARBA00022801"/>
    </source>
</evidence>
<evidence type="ECO:0000256" key="1">
    <source>
        <dbReference type="ARBA" id="ARBA00001947"/>
    </source>
</evidence>
<dbReference type="GO" id="GO:0005615">
    <property type="term" value="C:extracellular space"/>
    <property type="evidence" value="ECO:0007669"/>
    <property type="project" value="TreeGrafter"/>
</dbReference>
<evidence type="ECO:0000256" key="9">
    <source>
        <dbReference type="ARBA" id="ARBA00023049"/>
    </source>
</evidence>
<dbReference type="GO" id="GO:0005886">
    <property type="term" value="C:plasma membrane"/>
    <property type="evidence" value="ECO:0007669"/>
    <property type="project" value="UniProtKB-SubCell"/>
</dbReference>
<keyword evidence="6" id="KW-0479">Metal-binding</keyword>
<dbReference type="Proteomes" id="UP001162156">
    <property type="component" value="Unassembled WGS sequence"/>
</dbReference>
<evidence type="ECO:0000256" key="2">
    <source>
        <dbReference type="ARBA" id="ARBA00004609"/>
    </source>
</evidence>
<evidence type="ECO:0000256" key="8">
    <source>
        <dbReference type="ARBA" id="ARBA00022833"/>
    </source>
</evidence>
<dbReference type="Pfam" id="PF01433">
    <property type="entry name" value="Peptidase_M1"/>
    <property type="match status" value="1"/>
</dbReference>
<dbReference type="EMBL" id="JANEYF010000898">
    <property type="protein sequence ID" value="KAJ8967088.1"/>
    <property type="molecule type" value="Genomic_DNA"/>
</dbReference>
<evidence type="ECO:0000259" key="11">
    <source>
        <dbReference type="Pfam" id="PF01433"/>
    </source>
</evidence>
<dbReference type="InterPro" id="IPR027268">
    <property type="entry name" value="Peptidase_M4/M1_CTD_sf"/>
</dbReference>
<evidence type="ECO:0000256" key="3">
    <source>
        <dbReference type="ARBA" id="ARBA00010136"/>
    </source>
</evidence>
<comment type="caution">
    <text evidence="12">The sequence shown here is derived from an EMBL/GenBank/DDBJ whole genome shotgun (WGS) entry which is preliminary data.</text>
</comment>